<evidence type="ECO:0000256" key="1">
    <source>
        <dbReference type="ARBA" id="ARBA00023015"/>
    </source>
</evidence>
<dbReference type="InterPro" id="IPR046348">
    <property type="entry name" value="SIS_dom_sf"/>
</dbReference>
<keyword evidence="7" id="KW-1185">Reference proteome</keyword>
<evidence type="ECO:0000259" key="4">
    <source>
        <dbReference type="PROSITE" id="PS51071"/>
    </source>
</evidence>
<dbReference type="InterPro" id="IPR009057">
    <property type="entry name" value="Homeodomain-like_sf"/>
</dbReference>
<dbReference type="CDD" id="cd05013">
    <property type="entry name" value="SIS_RpiR"/>
    <property type="match status" value="1"/>
</dbReference>
<dbReference type="Pfam" id="PF01380">
    <property type="entry name" value="SIS"/>
    <property type="match status" value="1"/>
</dbReference>
<evidence type="ECO:0000259" key="5">
    <source>
        <dbReference type="PROSITE" id="PS51464"/>
    </source>
</evidence>
<evidence type="ECO:0000256" key="3">
    <source>
        <dbReference type="ARBA" id="ARBA00023163"/>
    </source>
</evidence>
<organism evidence="6 7">
    <name type="scientific">Pediococcus ethanolidurans</name>
    <dbReference type="NCBI Taxonomy" id="319653"/>
    <lineage>
        <taxon>Bacteria</taxon>
        <taxon>Bacillati</taxon>
        <taxon>Bacillota</taxon>
        <taxon>Bacilli</taxon>
        <taxon>Lactobacillales</taxon>
        <taxon>Lactobacillaceae</taxon>
        <taxon>Pediococcus</taxon>
    </lineage>
</organism>
<dbReference type="Pfam" id="PF01418">
    <property type="entry name" value="HTH_6"/>
    <property type="match status" value="1"/>
</dbReference>
<dbReference type="PANTHER" id="PTHR30514:SF1">
    <property type="entry name" value="HTH-TYPE TRANSCRIPTIONAL REGULATOR HEXR-RELATED"/>
    <property type="match status" value="1"/>
</dbReference>
<dbReference type="InterPro" id="IPR000281">
    <property type="entry name" value="HTH_RpiR"/>
</dbReference>
<keyword evidence="1" id="KW-0805">Transcription regulation</keyword>
<dbReference type="Proteomes" id="UP000182818">
    <property type="component" value="Unassembled WGS sequence"/>
</dbReference>
<feature type="domain" description="SIS" evidence="5">
    <location>
        <begin position="106"/>
        <end position="249"/>
    </location>
</feature>
<dbReference type="InterPro" id="IPR036388">
    <property type="entry name" value="WH-like_DNA-bd_sf"/>
</dbReference>
<dbReference type="SUPFAM" id="SSF53697">
    <property type="entry name" value="SIS domain"/>
    <property type="match status" value="1"/>
</dbReference>
<accession>A0A1H9KS56</accession>
<proteinExistence type="predicted"/>
<comment type="caution">
    <text evidence="6">The sequence shown here is derived from an EMBL/GenBank/DDBJ whole genome shotgun (WGS) entry which is preliminary data.</text>
</comment>
<evidence type="ECO:0000313" key="7">
    <source>
        <dbReference type="Proteomes" id="UP000182818"/>
    </source>
</evidence>
<dbReference type="InterPro" id="IPR001347">
    <property type="entry name" value="SIS_dom"/>
</dbReference>
<dbReference type="PANTHER" id="PTHR30514">
    <property type="entry name" value="GLUCOKINASE"/>
    <property type="match status" value="1"/>
</dbReference>
<gene>
    <name evidence="6" type="ORF">SAMN04487973_10164</name>
</gene>
<name>A0A1H9KS56_9LACO</name>
<evidence type="ECO:0000313" key="6">
    <source>
        <dbReference type="EMBL" id="SER01747.1"/>
    </source>
</evidence>
<sequence>MLFLDYSPKLNTTEIDIFHYISKNSSKVCFMTIRELSEEMHIGQTSIWRFCKKFECEGYSDFRFKLRQYVKEKKKRAISEAIDETALISFLHQTTEEFIGNRIQEASKELIDKEIIIFLGWGASKIIADYGAYYFSSIFNFSLSVANPLANPISNISGETAKKVGIIAMSMSGESPKVIRNLEYFTDLGTTIVSITNSDKNSISNISDVNIPIYVSIEMNLTADITSHVPAIFLIEKLAKNIAILQKSS</sequence>
<dbReference type="Gene3D" id="1.10.10.10">
    <property type="entry name" value="Winged helix-like DNA-binding domain superfamily/Winged helix DNA-binding domain"/>
    <property type="match status" value="1"/>
</dbReference>
<keyword evidence="2" id="KW-0238">DNA-binding</keyword>
<protein>
    <submittedName>
        <fullName evidence="6">Transcriptional regulator, RpiR family</fullName>
    </submittedName>
</protein>
<dbReference type="PROSITE" id="PS51071">
    <property type="entry name" value="HTH_RPIR"/>
    <property type="match status" value="1"/>
</dbReference>
<dbReference type="EMBL" id="FOGK01000001">
    <property type="protein sequence ID" value="SER01747.1"/>
    <property type="molecule type" value="Genomic_DNA"/>
</dbReference>
<dbReference type="InterPro" id="IPR047640">
    <property type="entry name" value="RpiR-like"/>
</dbReference>
<dbReference type="InterPro" id="IPR035472">
    <property type="entry name" value="RpiR-like_SIS"/>
</dbReference>
<evidence type="ECO:0000256" key="2">
    <source>
        <dbReference type="ARBA" id="ARBA00023125"/>
    </source>
</evidence>
<reference evidence="6 7" key="1">
    <citation type="submission" date="2016-10" db="EMBL/GenBank/DDBJ databases">
        <authorList>
            <person name="Varghese N."/>
            <person name="Submissions S."/>
        </authorList>
    </citation>
    <scope>NUCLEOTIDE SEQUENCE [LARGE SCALE GENOMIC DNA]</scope>
    <source>
        <strain evidence="6 7">CGMCC 1.3889</strain>
    </source>
</reference>
<dbReference type="RefSeq" id="WP_057804947.1">
    <property type="nucleotide sequence ID" value="NZ_BJYP01000001.1"/>
</dbReference>
<dbReference type="SUPFAM" id="SSF46689">
    <property type="entry name" value="Homeodomain-like"/>
    <property type="match status" value="1"/>
</dbReference>
<dbReference type="PROSITE" id="PS51464">
    <property type="entry name" value="SIS"/>
    <property type="match status" value="1"/>
</dbReference>
<dbReference type="GeneID" id="76042586"/>
<keyword evidence="3" id="KW-0804">Transcription</keyword>
<feature type="domain" description="HTH rpiR-type" evidence="4">
    <location>
        <begin position="1"/>
        <end position="73"/>
    </location>
</feature>
<dbReference type="Gene3D" id="3.40.50.10490">
    <property type="entry name" value="Glucose-6-phosphate isomerase like protein, domain 1"/>
    <property type="match status" value="1"/>
</dbReference>